<feature type="domain" description="Bulb-type lectin" evidence="9">
    <location>
        <begin position="47"/>
        <end position="179"/>
    </location>
</feature>
<feature type="compositionally biased region" description="Low complexity" evidence="7">
    <location>
        <begin position="742"/>
        <end position="753"/>
    </location>
</feature>
<evidence type="ECO:0000256" key="4">
    <source>
        <dbReference type="ARBA" id="ARBA00023170"/>
    </source>
</evidence>
<feature type="region of interest" description="Disordered" evidence="7">
    <location>
        <begin position="436"/>
        <end position="532"/>
    </location>
</feature>
<protein>
    <recommendedName>
        <fullName evidence="2">non-specific serine/threonine protein kinase</fullName>
        <ecNumber evidence="2">2.7.11.1</ecNumber>
    </recommendedName>
</protein>
<evidence type="ECO:0000256" key="2">
    <source>
        <dbReference type="ARBA" id="ARBA00012513"/>
    </source>
</evidence>
<reference evidence="11" key="1">
    <citation type="journal article" date="2014" name="Science">
        <title>Ancient hybridizations among the ancestral genomes of bread wheat.</title>
        <authorList>
            <consortium name="International Wheat Genome Sequencing Consortium,"/>
            <person name="Marcussen T."/>
            <person name="Sandve S.R."/>
            <person name="Heier L."/>
            <person name="Spannagl M."/>
            <person name="Pfeifer M."/>
            <person name="Jakobsen K.S."/>
            <person name="Wulff B.B."/>
            <person name="Steuernagel B."/>
            <person name="Mayer K.F."/>
            <person name="Olsen O.A."/>
        </authorList>
    </citation>
    <scope>NUCLEOTIDE SEQUENCE [LARGE SCALE GENOMIC DNA]</scope>
    <source>
        <strain evidence="11">cv. AL8/78</strain>
    </source>
</reference>
<dbReference type="AlphaFoldDB" id="A0A453JED7"/>
<evidence type="ECO:0000313" key="11">
    <source>
        <dbReference type="Proteomes" id="UP000015105"/>
    </source>
</evidence>
<keyword evidence="11" id="KW-1185">Reference proteome</keyword>
<feature type="signal peptide" evidence="8">
    <location>
        <begin position="1"/>
        <end position="29"/>
    </location>
</feature>
<feature type="compositionally biased region" description="Basic residues" evidence="7">
    <location>
        <begin position="597"/>
        <end position="607"/>
    </location>
</feature>
<evidence type="ECO:0000256" key="5">
    <source>
        <dbReference type="ARBA" id="ARBA00047899"/>
    </source>
</evidence>
<dbReference type="Proteomes" id="UP000015105">
    <property type="component" value="Chromosome 5D"/>
</dbReference>
<feature type="region of interest" description="Disordered" evidence="7">
    <location>
        <begin position="554"/>
        <end position="887"/>
    </location>
</feature>
<comment type="catalytic activity">
    <reaction evidence="6">
        <text>L-seryl-[protein] + ATP = O-phospho-L-seryl-[protein] + ADP + H(+)</text>
        <dbReference type="Rhea" id="RHEA:17989"/>
        <dbReference type="Rhea" id="RHEA-COMP:9863"/>
        <dbReference type="Rhea" id="RHEA-COMP:11604"/>
        <dbReference type="ChEBI" id="CHEBI:15378"/>
        <dbReference type="ChEBI" id="CHEBI:29999"/>
        <dbReference type="ChEBI" id="CHEBI:30616"/>
        <dbReference type="ChEBI" id="CHEBI:83421"/>
        <dbReference type="ChEBI" id="CHEBI:456216"/>
        <dbReference type="EC" id="2.7.11.1"/>
    </reaction>
</comment>
<feature type="compositionally biased region" description="Basic and acidic residues" evidence="7">
    <location>
        <begin position="582"/>
        <end position="596"/>
    </location>
</feature>
<evidence type="ECO:0000256" key="8">
    <source>
        <dbReference type="SAM" id="SignalP"/>
    </source>
</evidence>
<comment type="catalytic activity">
    <reaction evidence="5">
        <text>L-threonyl-[protein] + ATP = O-phospho-L-threonyl-[protein] + ADP + H(+)</text>
        <dbReference type="Rhea" id="RHEA:46608"/>
        <dbReference type="Rhea" id="RHEA-COMP:11060"/>
        <dbReference type="Rhea" id="RHEA-COMP:11605"/>
        <dbReference type="ChEBI" id="CHEBI:15378"/>
        <dbReference type="ChEBI" id="CHEBI:30013"/>
        <dbReference type="ChEBI" id="CHEBI:30616"/>
        <dbReference type="ChEBI" id="CHEBI:61977"/>
        <dbReference type="ChEBI" id="CHEBI:456216"/>
        <dbReference type="EC" id="2.7.11.1"/>
    </reaction>
</comment>
<dbReference type="GO" id="GO:0051707">
    <property type="term" value="P:response to other organism"/>
    <property type="evidence" value="ECO:0007669"/>
    <property type="project" value="UniProtKB-ARBA"/>
</dbReference>
<dbReference type="GO" id="GO:0016020">
    <property type="term" value="C:membrane"/>
    <property type="evidence" value="ECO:0007669"/>
    <property type="project" value="UniProtKB-SubCell"/>
</dbReference>
<dbReference type="SUPFAM" id="SSF51110">
    <property type="entry name" value="alpha-D-mannose-specific plant lectins"/>
    <property type="match status" value="1"/>
</dbReference>
<reference evidence="11" key="2">
    <citation type="journal article" date="2017" name="Nat. Plants">
        <title>The Aegilops tauschii genome reveals multiple impacts of transposons.</title>
        <authorList>
            <person name="Zhao G."/>
            <person name="Zou C."/>
            <person name="Li K."/>
            <person name="Wang K."/>
            <person name="Li T."/>
            <person name="Gao L."/>
            <person name="Zhang X."/>
            <person name="Wang H."/>
            <person name="Yang Z."/>
            <person name="Liu X."/>
            <person name="Jiang W."/>
            <person name="Mao L."/>
            <person name="Kong X."/>
            <person name="Jiao Y."/>
            <person name="Jia J."/>
        </authorList>
    </citation>
    <scope>NUCLEOTIDE SEQUENCE [LARGE SCALE GENOMIC DNA]</scope>
    <source>
        <strain evidence="11">cv. AL8/78</strain>
    </source>
</reference>
<dbReference type="GO" id="GO:0004674">
    <property type="term" value="F:protein serine/threonine kinase activity"/>
    <property type="evidence" value="ECO:0007669"/>
    <property type="project" value="UniProtKB-EC"/>
</dbReference>
<feature type="compositionally biased region" description="Basic residues" evidence="7">
    <location>
        <begin position="444"/>
        <end position="457"/>
    </location>
</feature>
<reference evidence="10" key="4">
    <citation type="submission" date="2019-03" db="UniProtKB">
        <authorList>
            <consortium name="EnsemblPlants"/>
        </authorList>
    </citation>
    <scope>IDENTIFICATION</scope>
</reference>
<dbReference type="PANTHER" id="PTHR47976:SF111">
    <property type="entry name" value="NON-SPECIFIC SERINE_THREONINE PROTEIN KINASE"/>
    <property type="match status" value="1"/>
</dbReference>
<name>A0A453JED7_AEGTS</name>
<sequence>LPRLLLLLWSCSGLTILLLAGGGLREAAARTVPVEFLYPPYNLTYMHYIDTSGVFLRSPNATFSAAVFNAGADSPGDDSSSNSPPGDETQMSRYFFSVLHDRSRTPVWAATAGSTIIQSIILSLNASGLYISDPADQSGPSWSTPRLAAPVAALRLLDTGQLALIDGDNATLWSTFDAPTDTLLQGQVLPVGVPLTATASEQDLSPGAYRLLLTPTDALLQWASSSSNVRRDEDLVTYWALSSDPASVQDSNRAVRSMMVNASGIYLLADDDGRDTVFSLRFASPPAPATRMLLKVDPSGRLRALSTAYSPTAARATLPAVWAAPASDCDLPLPCGSLGLCTPGNNGSSCMCPDAFTTHTTGGCSPADGSSLPVLSIRGDSLQLHEAGRRDRLLRQQVRAPHDGRRRALGLPRPLLGQLLLRRLRLQELLQVLPPPAQPDRLRLPRRRQQRSRRRRLHQDGPAGSISRPRRGPRLLVPQHHHHHIRHRAARRGGRVHHLPAVRAGRALAQEPPPCRRQHRQGQEEEARPRRQQLVHAAHDAVLVVVASVVQRPLREGGRRRQRGRRRRGAHPGPAHPVHVRRPGDGDKRLQVADRLRRVRLRVPRRAPRPDHRGRQADEQPGHAGPPRVPHGDRRHRQRAPREPRQAPRLLRRGRAAAAAGVRVHEPRLARPVPLLPRRRRRRREEEGRAGVAGASRRLRGGGARAGVPTRRLRPQDPALRRQAGEHPAGRPRRRQDRRLRAGQADEPGAVGAVHHHARHPRVPGAGVAHERAHHRQGRRLQLRHGAAGDRARPQELQQRQRRVVGWRRRRGDQAQEQLLPGAGAGPARGRAVPGAGGPEAGGPGRRGGGGEGGARGAVLPPGGGVGAAGHDGRVRHARRQHGRVRA</sequence>
<feature type="compositionally biased region" description="Basic and acidic residues" evidence="7">
    <location>
        <begin position="719"/>
        <end position="729"/>
    </location>
</feature>
<comment type="subcellular location">
    <subcellularLocation>
        <location evidence="1">Membrane</location>
        <topology evidence="1">Single-pass type I membrane protein</topology>
    </subcellularLocation>
</comment>
<dbReference type="EC" id="2.7.11.1" evidence="2"/>
<reference evidence="10" key="5">
    <citation type="journal article" date="2021" name="G3 (Bethesda)">
        <title>Aegilops tauschii genome assembly Aet v5.0 features greater sequence contiguity and improved annotation.</title>
        <authorList>
            <person name="Wang L."/>
            <person name="Zhu T."/>
            <person name="Rodriguez J.C."/>
            <person name="Deal K.R."/>
            <person name="Dubcovsky J."/>
            <person name="McGuire P.E."/>
            <person name="Lux T."/>
            <person name="Spannagl M."/>
            <person name="Mayer K.F.X."/>
            <person name="Baldrich P."/>
            <person name="Meyers B.C."/>
            <person name="Huo N."/>
            <person name="Gu Y.Q."/>
            <person name="Zhou H."/>
            <person name="Devos K.M."/>
            <person name="Bennetzen J.L."/>
            <person name="Unver T."/>
            <person name="Budak H."/>
            <person name="Gulick P.J."/>
            <person name="Galiba G."/>
            <person name="Kalapos B."/>
            <person name="Nelson D.R."/>
            <person name="Li P."/>
            <person name="You F.M."/>
            <person name="Luo M.C."/>
            <person name="Dvorak J."/>
        </authorList>
    </citation>
    <scope>NUCLEOTIDE SEQUENCE [LARGE SCALE GENOMIC DNA]</scope>
    <source>
        <strain evidence="10">cv. AL8/78</strain>
    </source>
</reference>
<feature type="compositionally biased region" description="Basic residues" evidence="7">
    <location>
        <begin position="560"/>
        <end position="570"/>
    </location>
</feature>
<evidence type="ECO:0000256" key="3">
    <source>
        <dbReference type="ARBA" id="ARBA00022729"/>
    </source>
</evidence>
<organism evidence="10 11">
    <name type="scientific">Aegilops tauschii subsp. strangulata</name>
    <name type="common">Goatgrass</name>
    <dbReference type="NCBI Taxonomy" id="200361"/>
    <lineage>
        <taxon>Eukaryota</taxon>
        <taxon>Viridiplantae</taxon>
        <taxon>Streptophyta</taxon>
        <taxon>Embryophyta</taxon>
        <taxon>Tracheophyta</taxon>
        <taxon>Spermatophyta</taxon>
        <taxon>Magnoliopsida</taxon>
        <taxon>Liliopsida</taxon>
        <taxon>Poales</taxon>
        <taxon>Poaceae</taxon>
        <taxon>BOP clade</taxon>
        <taxon>Pooideae</taxon>
        <taxon>Triticodae</taxon>
        <taxon>Triticeae</taxon>
        <taxon>Triticinae</taxon>
        <taxon>Aegilops</taxon>
    </lineage>
</organism>
<feature type="chain" id="PRO_5019399022" description="non-specific serine/threonine protein kinase" evidence="8">
    <location>
        <begin position="30"/>
        <end position="887"/>
    </location>
</feature>
<evidence type="ECO:0000259" key="9">
    <source>
        <dbReference type="SMART" id="SM00108"/>
    </source>
</evidence>
<dbReference type="InterPro" id="IPR051343">
    <property type="entry name" value="G-type_lectin_kinases/EP1-like"/>
</dbReference>
<evidence type="ECO:0000256" key="6">
    <source>
        <dbReference type="ARBA" id="ARBA00048679"/>
    </source>
</evidence>
<feature type="compositionally biased region" description="Basic residues" evidence="7">
    <location>
        <begin position="468"/>
        <end position="500"/>
    </location>
</feature>
<evidence type="ECO:0000256" key="7">
    <source>
        <dbReference type="SAM" id="MobiDB-lite"/>
    </source>
</evidence>
<keyword evidence="3 8" id="KW-0732">Signal</keyword>
<evidence type="ECO:0000256" key="1">
    <source>
        <dbReference type="ARBA" id="ARBA00004479"/>
    </source>
</evidence>
<dbReference type="Gene3D" id="2.90.10.30">
    <property type="match status" value="1"/>
</dbReference>
<feature type="compositionally biased region" description="Basic residues" evidence="7">
    <location>
        <begin position="800"/>
        <end position="811"/>
    </location>
</feature>
<dbReference type="InterPro" id="IPR001480">
    <property type="entry name" value="Bulb-type_lectin_dom"/>
</dbReference>
<dbReference type="Gramene" id="AET5Gv20003400.2">
    <property type="protein sequence ID" value="AET5Gv20003400.2"/>
    <property type="gene ID" value="AET5Gv20003400"/>
</dbReference>
<feature type="compositionally biased region" description="Basic residues" evidence="7">
    <location>
        <begin position="772"/>
        <end position="783"/>
    </location>
</feature>
<reference evidence="10" key="3">
    <citation type="journal article" date="2017" name="Nature">
        <title>Genome sequence of the progenitor of the wheat D genome Aegilops tauschii.</title>
        <authorList>
            <person name="Luo M.C."/>
            <person name="Gu Y.Q."/>
            <person name="Puiu D."/>
            <person name="Wang H."/>
            <person name="Twardziok S.O."/>
            <person name="Deal K.R."/>
            <person name="Huo N."/>
            <person name="Zhu T."/>
            <person name="Wang L."/>
            <person name="Wang Y."/>
            <person name="McGuire P.E."/>
            <person name="Liu S."/>
            <person name="Long H."/>
            <person name="Ramasamy R.K."/>
            <person name="Rodriguez J.C."/>
            <person name="Van S.L."/>
            <person name="Yuan L."/>
            <person name="Wang Z."/>
            <person name="Xia Z."/>
            <person name="Xiao L."/>
            <person name="Anderson O.D."/>
            <person name="Ouyang S."/>
            <person name="Liang Y."/>
            <person name="Zimin A.V."/>
            <person name="Pertea G."/>
            <person name="Qi P."/>
            <person name="Bennetzen J.L."/>
            <person name="Dai X."/>
            <person name="Dawson M.W."/>
            <person name="Muller H.G."/>
            <person name="Kugler K."/>
            <person name="Rivarola-Duarte L."/>
            <person name="Spannagl M."/>
            <person name="Mayer K.F.X."/>
            <person name="Lu F.H."/>
            <person name="Bevan M.W."/>
            <person name="Leroy P."/>
            <person name="Li P."/>
            <person name="You F.M."/>
            <person name="Sun Q."/>
            <person name="Liu Z."/>
            <person name="Lyons E."/>
            <person name="Wicker T."/>
            <person name="Salzberg S.L."/>
            <person name="Devos K.M."/>
            <person name="Dvorak J."/>
        </authorList>
    </citation>
    <scope>NUCLEOTIDE SEQUENCE [LARGE SCALE GENOMIC DNA]</scope>
    <source>
        <strain evidence="10">cv. AL8/78</strain>
    </source>
</reference>
<proteinExistence type="predicted"/>
<dbReference type="EnsemblPlants" id="AET5Gv20003400.2">
    <property type="protein sequence ID" value="AET5Gv20003400.2"/>
    <property type="gene ID" value="AET5Gv20003400"/>
</dbReference>
<dbReference type="SMART" id="SM00108">
    <property type="entry name" value="B_lectin"/>
    <property type="match status" value="1"/>
</dbReference>
<keyword evidence="4" id="KW-0675">Receptor</keyword>
<feature type="compositionally biased region" description="Gly residues" evidence="7">
    <location>
        <begin position="835"/>
        <end position="870"/>
    </location>
</feature>
<feature type="compositionally biased region" description="Basic residues" evidence="7">
    <location>
        <begin position="874"/>
        <end position="887"/>
    </location>
</feature>
<accession>A0A453JED7</accession>
<dbReference type="InterPro" id="IPR036426">
    <property type="entry name" value="Bulb-type_lectin_dom_sf"/>
</dbReference>
<dbReference type="CDD" id="cd00053">
    <property type="entry name" value="EGF"/>
    <property type="match status" value="1"/>
</dbReference>
<evidence type="ECO:0000313" key="10">
    <source>
        <dbReference type="EnsemblPlants" id="AET5Gv20003400.2"/>
    </source>
</evidence>
<feature type="compositionally biased region" description="Basic and acidic residues" evidence="7">
    <location>
        <begin position="608"/>
        <end position="621"/>
    </location>
</feature>
<dbReference type="PANTHER" id="PTHR47976">
    <property type="entry name" value="G-TYPE LECTIN S-RECEPTOR-LIKE SERINE/THREONINE-PROTEIN KINASE SD2-5"/>
    <property type="match status" value="1"/>
</dbReference>